<dbReference type="PANTHER" id="PTHR32322:SF18">
    <property type="entry name" value="S-ADENOSYLMETHIONINE_S-ADENOSYLHOMOCYSTEINE TRANSPORTER"/>
    <property type="match status" value="1"/>
</dbReference>
<evidence type="ECO:0000256" key="6">
    <source>
        <dbReference type="SAM" id="Phobius"/>
    </source>
</evidence>
<keyword evidence="4 6" id="KW-1133">Transmembrane helix</keyword>
<sequence length="311" mass="34633">METTQKPKEIIGHLMVLSTIIIYSFNTNFMKILMPEWIAPHGLALIRCTVMVLGFWIISFFIPASKQQAKPKRKDILMMMLGGLLGIGGNLLLYLNGLNITGPVDAFVIRTVQPIVVIALAVLILHVDFNRYKAIGIVLGLAGTLYVSITPHAGTMKDSFTGDILVFVSSIFNGLYLILIKPYTQKFNSIIVMRWMSLAAFILVLPFGLYQTFKAPLFTSEAPVHIWLELGFMLVFATMIAYFLNLKALQYITPFVESVYIYLLPITGAIVSISLGLQKFSWHDPIALVLIIAGFALINKKKKATIVTNQS</sequence>
<reference evidence="8 9" key="1">
    <citation type="submission" date="2018-10" db="EMBL/GenBank/DDBJ databases">
        <title>Butyricimonas faecalis sp. nov., isolated from human faeces and emended description of the genus Butyricimonas.</title>
        <authorList>
            <person name="Le Roy T."/>
            <person name="Van der Smissen P."/>
            <person name="Paquot A."/>
            <person name="Delzenne N."/>
            <person name="Muccioli G."/>
            <person name="Collet J.-F."/>
            <person name="Cani P.D."/>
        </authorList>
    </citation>
    <scope>NUCLEOTIDE SEQUENCE [LARGE SCALE GENOMIC DNA]</scope>
    <source>
        <strain evidence="8 9">H184</strain>
    </source>
</reference>
<feature type="transmembrane region" description="Helical" evidence="6">
    <location>
        <begin position="44"/>
        <end position="64"/>
    </location>
</feature>
<keyword evidence="5 6" id="KW-0472">Membrane</keyword>
<gene>
    <name evidence="8" type="ORF">D8S85_00125</name>
</gene>
<protein>
    <submittedName>
        <fullName evidence="8">DMT family transporter</fullName>
    </submittedName>
</protein>
<keyword evidence="9" id="KW-1185">Reference proteome</keyword>
<organism evidence="8 9">
    <name type="scientific">Butyricimonas faecalis</name>
    <dbReference type="NCBI Taxonomy" id="2093856"/>
    <lineage>
        <taxon>Bacteria</taxon>
        <taxon>Pseudomonadati</taxon>
        <taxon>Bacteroidota</taxon>
        <taxon>Bacteroidia</taxon>
        <taxon>Bacteroidales</taxon>
        <taxon>Odoribacteraceae</taxon>
        <taxon>Butyricimonas</taxon>
    </lineage>
</organism>
<dbReference type="AlphaFoldDB" id="A0A3S9VNK6"/>
<evidence type="ECO:0000256" key="2">
    <source>
        <dbReference type="ARBA" id="ARBA00022475"/>
    </source>
</evidence>
<dbReference type="SUPFAM" id="SSF103481">
    <property type="entry name" value="Multidrug resistance efflux transporter EmrE"/>
    <property type="match status" value="2"/>
</dbReference>
<keyword evidence="3 6" id="KW-0812">Transmembrane</keyword>
<dbReference type="RefSeq" id="WP_106624259.1">
    <property type="nucleotide sequence ID" value="NZ_CP032819.1"/>
</dbReference>
<feature type="transmembrane region" description="Helical" evidence="6">
    <location>
        <begin position="251"/>
        <end position="274"/>
    </location>
</feature>
<feature type="transmembrane region" description="Helical" evidence="6">
    <location>
        <begin position="76"/>
        <end position="95"/>
    </location>
</feature>
<comment type="subcellular location">
    <subcellularLocation>
        <location evidence="1">Cell membrane</location>
        <topology evidence="1">Multi-pass membrane protein</topology>
    </subcellularLocation>
</comment>
<feature type="transmembrane region" description="Helical" evidence="6">
    <location>
        <begin position="107"/>
        <end position="127"/>
    </location>
</feature>
<feature type="transmembrane region" description="Helical" evidence="6">
    <location>
        <begin position="225"/>
        <end position="244"/>
    </location>
</feature>
<evidence type="ECO:0000313" key="9">
    <source>
        <dbReference type="Proteomes" id="UP000270673"/>
    </source>
</evidence>
<dbReference type="GO" id="GO:0005886">
    <property type="term" value="C:plasma membrane"/>
    <property type="evidence" value="ECO:0007669"/>
    <property type="project" value="UniProtKB-SubCell"/>
</dbReference>
<dbReference type="OrthoDB" id="9811486at2"/>
<name>A0A3S9VNK6_9BACT</name>
<proteinExistence type="predicted"/>
<dbReference type="Proteomes" id="UP000270673">
    <property type="component" value="Chromosome"/>
</dbReference>
<evidence type="ECO:0000256" key="5">
    <source>
        <dbReference type="ARBA" id="ARBA00023136"/>
    </source>
</evidence>
<feature type="transmembrane region" description="Helical" evidence="6">
    <location>
        <begin position="12"/>
        <end position="32"/>
    </location>
</feature>
<evidence type="ECO:0000313" key="8">
    <source>
        <dbReference type="EMBL" id="AZS28110.1"/>
    </source>
</evidence>
<accession>A0A3S9VNK6</accession>
<evidence type="ECO:0000256" key="4">
    <source>
        <dbReference type="ARBA" id="ARBA00022989"/>
    </source>
</evidence>
<dbReference type="InterPro" id="IPR037185">
    <property type="entry name" value="EmrE-like"/>
</dbReference>
<feature type="domain" description="EamA" evidence="7">
    <location>
        <begin position="11"/>
        <end position="148"/>
    </location>
</feature>
<dbReference type="KEGG" id="buy:D8S85_00125"/>
<evidence type="ECO:0000256" key="3">
    <source>
        <dbReference type="ARBA" id="ARBA00022692"/>
    </source>
</evidence>
<feature type="transmembrane region" description="Helical" evidence="6">
    <location>
        <begin position="160"/>
        <end position="179"/>
    </location>
</feature>
<dbReference type="PANTHER" id="PTHR32322">
    <property type="entry name" value="INNER MEMBRANE TRANSPORTER"/>
    <property type="match status" value="1"/>
</dbReference>
<evidence type="ECO:0000259" key="7">
    <source>
        <dbReference type="Pfam" id="PF00892"/>
    </source>
</evidence>
<dbReference type="EMBL" id="CP032819">
    <property type="protein sequence ID" value="AZS28110.1"/>
    <property type="molecule type" value="Genomic_DNA"/>
</dbReference>
<dbReference type="InterPro" id="IPR050638">
    <property type="entry name" value="AA-Vitamin_Transporters"/>
</dbReference>
<keyword evidence="2" id="KW-1003">Cell membrane</keyword>
<feature type="transmembrane region" description="Helical" evidence="6">
    <location>
        <begin position="191"/>
        <end position="213"/>
    </location>
</feature>
<evidence type="ECO:0000256" key="1">
    <source>
        <dbReference type="ARBA" id="ARBA00004651"/>
    </source>
</evidence>
<feature type="domain" description="EamA" evidence="7">
    <location>
        <begin position="161"/>
        <end position="299"/>
    </location>
</feature>
<dbReference type="Pfam" id="PF00892">
    <property type="entry name" value="EamA"/>
    <property type="match status" value="2"/>
</dbReference>
<feature type="transmembrane region" description="Helical" evidence="6">
    <location>
        <begin position="134"/>
        <end position="154"/>
    </location>
</feature>
<feature type="transmembrane region" description="Helical" evidence="6">
    <location>
        <begin position="280"/>
        <end position="298"/>
    </location>
</feature>
<dbReference type="InterPro" id="IPR000620">
    <property type="entry name" value="EamA_dom"/>
</dbReference>